<evidence type="ECO:0000313" key="2">
    <source>
        <dbReference type="Proteomes" id="UP000504611"/>
    </source>
</evidence>
<dbReference type="Proteomes" id="UP000504611">
    <property type="component" value="Unplaced"/>
</dbReference>
<feature type="compositionally biased region" description="Low complexity" evidence="1">
    <location>
        <begin position="206"/>
        <end position="218"/>
    </location>
</feature>
<feature type="compositionally biased region" description="Polar residues" evidence="1">
    <location>
        <begin position="96"/>
        <end position="114"/>
    </location>
</feature>
<protein>
    <submittedName>
        <fullName evidence="3">Formin-like protein 14</fullName>
    </submittedName>
</protein>
<evidence type="ECO:0000313" key="3">
    <source>
        <dbReference type="RefSeq" id="XP_010768409.1"/>
    </source>
</evidence>
<sequence length="294" mass="32247">MLQEQLLREQAMLLEFKWRELEEQRKAERLHQRLQQEQAYLLSLQHQPNKTKPPQTSTLPPDRALPSPPHAQVLDAAVPVAKGSSESSRELDTIPSDKSQSNDSDETCPNQLSNPPTPYQTELPDSEPPQAESLEPDRPVIPPPPQPIREADERYRKNIQGSPQVAPPPKQPPLPPRSSEPFSNGGPSASEAVAMQRPMEPQVQWSHLAALKSSISAAPSPPLPPPPPPVVSRSQSFSEPAGVNSSFAQLQLLSQDPSPARTDPQPQPPLHHPQGLSRAEPQVSGEEVPPKVRS</sequence>
<name>A0A6I9MQ92_9TELE</name>
<accession>A0A6I9MQ92</accession>
<proteinExistence type="predicted"/>
<dbReference type="KEGG" id="ncc:104944558"/>
<dbReference type="RefSeq" id="XP_010768409.1">
    <property type="nucleotide sequence ID" value="XM_010770107.1"/>
</dbReference>
<reference evidence="3" key="1">
    <citation type="submission" date="2025-08" db="UniProtKB">
        <authorList>
            <consortium name="RefSeq"/>
        </authorList>
    </citation>
    <scope>IDENTIFICATION</scope>
    <source>
        <tissue evidence="3">Muscle</tissue>
    </source>
</reference>
<keyword evidence="2" id="KW-1185">Reference proteome</keyword>
<organism evidence="2 3">
    <name type="scientific">Notothenia coriiceps</name>
    <name type="common">black rockcod</name>
    <dbReference type="NCBI Taxonomy" id="8208"/>
    <lineage>
        <taxon>Eukaryota</taxon>
        <taxon>Metazoa</taxon>
        <taxon>Chordata</taxon>
        <taxon>Craniata</taxon>
        <taxon>Vertebrata</taxon>
        <taxon>Euteleostomi</taxon>
        <taxon>Actinopterygii</taxon>
        <taxon>Neopterygii</taxon>
        <taxon>Teleostei</taxon>
        <taxon>Neoteleostei</taxon>
        <taxon>Acanthomorphata</taxon>
        <taxon>Eupercaria</taxon>
        <taxon>Perciformes</taxon>
        <taxon>Notothenioidei</taxon>
        <taxon>Nototheniidae</taxon>
        <taxon>Notothenia</taxon>
    </lineage>
</organism>
<gene>
    <name evidence="3" type="primary">LOC104944558</name>
</gene>
<evidence type="ECO:0000256" key="1">
    <source>
        <dbReference type="SAM" id="MobiDB-lite"/>
    </source>
</evidence>
<feature type="region of interest" description="Disordered" evidence="1">
    <location>
        <begin position="39"/>
        <end position="294"/>
    </location>
</feature>
<feature type="compositionally biased region" description="Pro residues" evidence="1">
    <location>
        <begin position="219"/>
        <end position="230"/>
    </location>
</feature>
<dbReference type="AlphaFoldDB" id="A0A6I9MQ92"/>
<feature type="compositionally biased region" description="Polar residues" evidence="1">
    <location>
        <begin position="39"/>
        <end position="59"/>
    </location>
</feature>
<feature type="compositionally biased region" description="Polar residues" evidence="1">
    <location>
        <begin position="243"/>
        <end position="257"/>
    </location>
</feature>
<dbReference type="GeneID" id="104944558"/>
<feature type="compositionally biased region" description="Pro residues" evidence="1">
    <location>
        <begin position="165"/>
        <end position="178"/>
    </location>
</feature>